<protein>
    <recommendedName>
        <fullName evidence="2">Phosphotyrosine protein phosphatase I domain-containing protein</fullName>
    </recommendedName>
</protein>
<reference evidence="3" key="1">
    <citation type="submission" date="2018-05" db="EMBL/GenBank/DDBJ databases">
        <authorList>
            <person name="Lanie J.A."/>
            <person name="Ng W.-L."/>
            <person name="Kazmierczak K.M."/>
            <person name="Andrzejewski T.M."/>
            <person name="Davidsen T.M."/>
            <person name="Wayne K.J."/>
            <person name="Tettelin H."/>
            <person name="Glass J.I."/>
            <person name="Rusch D."/>
            <person name="Podicherti R."/>
            <person name="Tsui H.-C.T."/>
            <person name="Winkler M.E."/>
        </authorList>
    </citation>
    <scope>NUCLEOTIDE SEQUENCE</scope>
</reference>
<dbReference type="SMART" id="SM00226">
    <property type="entry name" value="LMWPc"/>
    <property type="match status" value="1"/>
</dbReference>
<dbReference type="GO" id="GO:0046685">
    <property type="term" value="P:response to arsenic-containing substance"/>
    <property type="evidence" value="ECO:0007669"/>
    <property type="project" value="UniProtKB-KW"/>
</dbReference>
<evidence type="ECO:0000256" key="1">
    <source>
        <dbReference type="ARBA" id="ARBA00022849"/>
    </source>
</evidence>
<evidence type="ECO:0000313" key="3">
    <source>
        <dbReference type="EMBL" id="SUZ57165.1"/>
    </source>
</evidence>
<evidence type="ECO:0000259" key="2">
    <source>
        <dbReference type="SMART" id="SM00226"/>
    </source>
</evidence>
<dbReference type="PANTHER" id="PTHR43428:SF1">
    <property type="entry name" value="ARSENATE REDUCTASE"/>
    <property type="match status" value="1"/>
</dbReference>
<gene>
    <name evidence="3" type="ORF">METZ01_LOCUS10019</name>
</gene>
<dbReference type="EMBL" id="UINC01000546">
    <property type="protein sequence ID" value="SUZ57165.1"/>
    <property type="molecule type" value="Genomic_DNA"/>
</dbReference>
<dbReference type="PANTHER" id="PTHR43428">
    <property type="entry name" value="ARSENATE REDUCTASE"/>
    <property type="match status" value="1"/>
</dbReference>
<proteinExistence type="predicted"/>
<sequence length="158" mass="17881">MNSIEYFIDLDLLMPKKKKVLFICTGNACRSQIAHGLLNDMAGDQFEVYSAGTHPSHVHPISIAVMEEIGIDISYHSSDSIDSYLHSGIDIAITVCDNANQACPTFPENVKRIHWSIDDPFRGWNFDPNQLDAFRETREKIKKHIESFIKMGGKKNLD</sequence>
<accession>A0A381NRD4</accession>
<name>A0A381NRD4_9ZZZZ</name>
<organism evidence="3">
    <name type="scientific">marine metagenome</name>
    <dbReference type="NCBI Taxonomy" id="408172"/>
    <lineage>
        <taxon>unclassified sequences</taxon>
        <taxon>metagenomes</taxon>
        <taxon>ecological metagenomes</taxon>
    </lineage>
</organism>
<dbReference type="CDD" id="cd16345">
    <property type="entry name" value="LMWP_ArsC"/>
    <property type="match status" value="1"/>
</dbReference>
<dbReference type="AlphaFoldDB" id="A0A381NRD4"/>
<dbReference type="InterPro" id="IPR023485">
    <property type="entry name" value="Ptyr_pPase"/>
</dbReference>
<dbReference type="Pfam" id="PF01451">
    <property type="entry name" value="LMWPc"/>
    <property type="match status" value="1"/>
</dbReference>
<dbReference type="InterPro" id="IPR036196">
    <property type="entry name" value="Ptyr_pPase_sf"/>
</dbReference>
<feature type="domain" description="Phosphotyrosine protein phosphatase I" evidence="2">
    <location>
        <begin position="18"/>
        <end position="151"/>
    </location>
</feature>
<dbReference type="SUPFAM" id="SSF52788">
    <property type="entry name" value="Phosphotyrosine protein phosphatases I"/>
    <property type="match status" value="1"/>
</dbReference>
<keyword evidence="1" id="KW-0059">Arsenical resistance</keyword>
<dbReference type="Gene3D" id="3.40.50.2300">
    <property type="match status" value="1"/>
</dbReference>